<dbReference type="InterPro" id="IPR013783">
    <property type="entry name" value="Ig-like_fold"/>
</dbReference>
<evidence type="ECO:0000256" key="1">
    <source>
        <dbReference type="SAM" id="SignalP"/>
    </source>
</evidence>
<comment type="caution">
    <text evidence="2">The sequence shown here is derived from an EMBL/GenBank/DDBJ whole genome shotgun (WGS) entry which is preliminary data.</text>
</comment>
<feature type="chain" id="PRO_5013950560" description="Next to BRCA1 central domain-containing protein" evidence="1">
    <location>
        <begin position="25"/>
        <end position="455"/>
    </location>
</feature>
<keyword evidence="1" id="KW-0732">Signal</keyword>
<organism evidence="2 3">
    <name type="scientific">Candidatus Magasanikbacteria bacterium CG11_big_fil_rev_8_21_14_0_20_43_7</name>
    <dbReference type="NCBI Taxonomy" id="1974654"/>
    <lineage>
        <taxon>Bacteria</taxon>
        <taxon>Candidatus Magasanikiibacteriota</taxon>
    </lineage>
</organism>
<accession>A0A2H0N355</accession>
<dbReference type="AlphaFoldDB" id="A0A2H0N355"/>
<proteinExistence type="predicted"/>
<evidence type="ECO:0000313" key="2">
    <source>
        <dbReference type="EMBL" id="PIR03337.1"/>
    </source>
</evidence>
<evidence type="ECO:0000313" key="3">
    <source>
        <dbReference type="Proteomes" id="UP000229782"/>
    </source>
</evidence>
<dbReference type="EMBL" id="PCWM01000017">
    <property type="protein sequence ID" value="PIR03337.1"/>
    <property type="molecule type" value="Genomic_DNA"/>
</dbReference>
<sequence>MKYTPFIISTLFFSLFLAFTPAQAADPELAIRDASYGAGFVSQSESDPVVIEAGTTKLIRIKFKNTGTKAWLNEGRNYISAYTMEPRERSSVFYGHGAGWKSPKQIGRMTGTVQPGEIGELGVFLHAPLEVGTYKEEFYLSAENWSWVDGGYFFLEVNVVPAKTTKAPEVLKETNVSDKTIEKNETTITTATSTYEAKRIGLSKKSVEAVGGEQIKVIAIYQNTGASAWNGYNLVAGSQVALASVGTGVTFADGQWKDIDTILAVVDPVVAGDIVRQTFYFRAPRTQGDYTFTAGLAVDGTSLDQFDIDVHVTENAPLNYVAPTFDGSMPVLSESETPRLDAEPRIRVGITTEGSSLQFVSFEDDYTVFNGDMEVGVLPKTKIGIMTYAGGVYSFKGGEIDFRSNNPPRLEPVNTPHAVFTLLNLSRPMSWVGSGDFNKYRGALEYRKGTKDDVL</sequence>
<reference evidence="2 3" key="1">
    <citation type="submission" date="2017-09" db="EMBL/GenBank/DDBJ databases">
        <title>Depth-based differentiation of microbial function through sediment-hosted aquifers and enrichment of novel symbionts in the deep terrestrial subsurface.</title>
        <authorList>
            <person name="Probst A.J."/>
            <person name="Ladd B."/>
            <person name="Jarett J.K."/>
            <person name="Geller-Mcgrath D.E."/>
            <person name="Sieber C.M."/>
            <person name="Emerson J.B."/>
            <person name="Anantharaman K."/>
            <person name="Thomas B.C."/>
            <person name="Malmstrom R."/>
            <person name="Stieglmeier M."/>
            <person name="Klingl A."/>
            <person name="Woyke T."/>
            <person name="Ryan C.M."/>
            <person name="Banfield J.F."/>
        </authorList>
    </citation>
    <scope>NUCLEOTIDE SEQUENCE [LARGE SCALE GENOMIC DNA]</scope>
    <source>
        <strain evidence="2">CG11_big_fil_rev_8_21_14_0_20_43_7</strain>
    </source>
</reference>
<dbReference type="Gene3D" id="2.60.40.10">
    <property type="entry name" value="Immunoglobulins"/>
    <property type="match status" value="2"/>
</dbReference>
<gene>
    <name evidence="2" type="ORF">COV60_00815</name>
</gene>
<feature type="signal peptide" evidence="1">
    <location>
        <begin position="1"/>
        <end position="24"/>
    </location>
</feature>
<dbReference type="Proteomes" id="UP000229782">
    <property type="component" value="Unassembled WGS sequence"/>
</dbReference>
<feature type="non-terminal residue" evidence="2">
    <location>
        <position position="455"/>
    </location>
</feature>
<name>A0A2H0N355_9BACT</name>
<protein>
    <recommendedName>
        <fullName evidence="4">Next to BRCA1 central domain-containing protein</fullName>
    </recommendedName>
</protein>
<evidence type="ECO:0008006" key="4">
    <source>
        <dbReference type="Google" id="ProtNLM"/>
    </source>
</evidence>